<evidence type="ECO:0000256" key="5">
    <source>
        <dbReference type="ARBA" id="ARBA00023027"/>
    </source>
</evidence>
<evidence type="ECO:0000259" key="11">
    <source>
        <dbReference type="SMART" id="SM00984"/>
    </source>
</evidence>
<evidence type="ECO:0000256" key="1">
    <source>
        <dbReference type="ARBA" id="ARBA00004701"/>
    </source>
</evidence>
<dbReference type="UniPathway" id="UPA00038">
    <property type="reaction ID" value="UER00491"/>
</dbReference>
<dbReference type="Pfam" id="PF03721">
    <property type="entry name" value="UDPG_MGDP_dh_N"/>
    <property type="match status" value="2"/>
</dbReference>
<dbReference type="InterPro" id="IPR014027">
    <property type="entry name" value="UDP-Glc/GDP-Man_DH_C"/>
</dbReference>
<dbReference type="EC" id="1.1.1.22" evidence="3"/>
<name>A0A8E2EH79_9PEZI</name>
<dbReference type="GO" id="GO:0051287">
    <property type="term" value="F:NAD binding"/>
    <property type="evidence" value="ECO:0007669"/>
    <property type="project" value="InterPro"/>
</dbReference>
<dbReference type="GO" id="GO:0000271">
    <property type="term" value="P:polysaccharide biosynthetic process"/>
    <property type="evidence" value="ECO:0007669"/>
    <property type="project" value="InterPro"/>
</dbReference>
<feature type="binding site" evidence="9">
    <location>
        <position position="234"/>
    </location>
    <ligand>
        <name>NAD(+)</name>
        <dbReference type="ChEBI" id="CHEBI:57540"/>
    </ligand>
</feature>
<dbReference type="GO" id="GO:0006024">
    <property type="term" value="P:glycosaminoglycan biosynthetic process"/>
    <property type="evidence" value="ECO:0007669"/>
    <property type="project" value="TreeGrafter"/>
</dbReference>
<dbReference type="Pfam" id="PF00984">
    <property type="entry name" value="UDPG_MGDP_dh"/>
    <property type="match status" value="1"/>
</dbReference>
<reference evidence="12 13" key="1">
    <citation type="journal article" date="2016" name="Nat. Commun.">
        <title>Ectomycorrhizal ecology is imprinted in the genome of the dominant symbiotic fungus Cenococcum geophilum.</title>
        <authorList>
            <consortium name="DOE Joint Genome Institute"/>
            <person name="Peter M."/>
            <person name="Kohler A."/>
            <person name="Ohm R.A."/>
            <person name="Kuo A."/>
            <person name="Krutzmann J."/>
            <person name="Morin E."/>
            <person name="Arend M."/>
            <person name="Barry K.W."/>
            <person name="Binder M."/>
            <person name="Choi C."/>
            <person name="Clum A."/>
            <person name="Copeland A."/>
            <person name="Grisel N."/>
            <person name="Haridas S."/>
            <person name="Kipfer T."/>
            <person name="LaButti K."/>
            <person name="Lindquist E."/>
            <person name="Lipzen A."/>
            <person name="Maire R."/>
            <person name="Meier B."/>
            <person name="Mihaltcheva S."/>
            <person name="Molinier V."/>
            <person name="Murat C."/>
            <person name="Poggeler S."/>
            <person name="Quandt C.A."/>
            <person name="Sperisen C."/>
            <person name="Tritt A."/>
            <person name="Tisserant E."/>
            <person name="Crous P.W."/>
            <person name="Henrissat B."/>
            <person name="Nehls U."/>
            <person name="Egli S."/>
            <person name="Spatafora J.W."/>
            <person name="Grigoriev I.V."/>
            <person name="Martin F.M."/>
        </authorList>
    </citation>
    <scope>NUCLEOTIDE SEQUENCE [LARGE SCALE GENOMIC DNA]</scope>
    <source>
        <strain evidence="12 13">CBS 459.81</strain>
    </source>
</reference>
<dbReference type="OrthoDB" id="5059218at2759"/>
<dbReference type="SUPFAM" id="SSF48179">
    <property type="entry name" value="6-phosphogluconate dehydrogenase C-terminal domain-like"/>
    <property type="match status" value="1"/>
</dbReference>
<dbReference type="PIRSF" id="PIRSF000124">
    <property type="entry name" value="UDPglc_GDPman_dh"/>
    <property type="match status" value="1"/>
</dbReference>
<accession>A0A8E2EH79</accession>
<evidence type="ECO:0000256" key="10">
    <source>
        <dbReference type="SAM" id="MobiDB-lite"/>
    </source>
</evidence>
<feature type="domain" description="UDP-glucose/GDP-mannose dehydrogenase C-terminal" evidence="11">
    <location>
        <begin position="434"/>
        <end position="534"/>
    </location>
</feature>
<dbReference type="FunFam" id="1.20.5.100:FF:000001">
    <property type="entry name" value="UDP-glucose 6-dehydrogenase"/>
    <property type="match status" value="1"/>
</dbReference>
<keyword evidence="13" id="KW-1185">Reference proteome</keyword>
<dbReference type="Pfam" id="PF03720">
    <property type="entry name" value="UDPG_MGDP_dh_C"/>
    <property type="match status" value="1"/>
</dbReference>
<evidence type="ECO:0000313" key="13">
    <source>
        <dbReference type="Proteomes" id="UP000250266"/>
    </source>
</evidence>
<comment type="pathway">
    <text evidence="1">Nucleotide-sugar biosynthesis; UDP-alpha-D-glucuronate biosynthesis; UDP-alpha-D-glucuronate from UDP-alpha-D-glucose: step 1/1.</text>
</comment>
<feature type="region of interest" description="Disordered" evidence="10">
    <location>
        <begin position="1"/>
        <end position="36"/>
    </location>
</feature>
<dbReference type="InterPro" id="IPR036220">
    <property type="entry name" value="UDP-Glc/GDP-Man_DH_C_sf"/>
</dbReference>
<dbReference type="Gene3D" id="3.40.50.720">
    <property type="entry name" value="NAD(P)-binding Rossmann-like Domain"/>
    <property type="match status" value="2"/>
</dbReference>
<feature type="binding site" evidence="9">
    <location>
        <position position="267"/>
    </location>
    <ligand>
        <name>NAD(+)</name>
        <dbReference type="ChEBI" id="CHEBI:57540"/>
    </ligand>
</feature>
<evidence type="ECO:0000256" key="2">
    <source>
        <dbReference type="ARBA" id="ARBA00006601"/>
    </source>
</evidence>
<gene>
    <name evidence="12" type="ORF">K432DRAFT_290379</name>
</gene>
<dbReference type="SUPFAM" id="SSF51735">
    <property type="entry name" value="NAD(P)-binding Rossmann-fold domains"/>
    <property type="match status" value="1"/>
</dbReference>
<dbReference type="GO" id="GO:0005634">
    <property type="term" value="C:nucleus"/>
    <property type="evidence" value="ECO:0007669"/>
    <property type="project" value="TreeGrafter"/>
</dbReference>
<dbReference type="FunFam" id="3.40.50.720:FF:000032">
    <property type="entry name" value="UDP-glucose 6-dehydrogenase"/>
    <property type="match status" value="1"/>
</dbReference>
<dbReference type="Proteomes" id="UP000250266">
    <property type="component" value="Unassembled WGS sequence"/>
</dbReference>
<evidence type="ECO:0000256" key="4">
    <source>
        <dbReference type="ARBA" id="ARBA00023002"/>
    </source>
</evidence>
<evidence type="ECO:0000256" key="9">
    <source>
        <dbReference type="PIRSR" id="PIRSR500134-3"/>
    </source>
</evidence>
<feature type="binding site" evidence="8">
    <location>
        <position position="375"/>
    </location>
    <ligand>
        <name>substrate</name>
    </ligand>
</feature>
<dbReference type="PANTHER" id="PTHR11374:SF3">
    <property type="entry name" value="UDP-GLUCOSE 6-DEHYDROGENASE"/>
    <property type="match status" value="1"/>
</dbReference>
<dbReference type="InterPro" id="IPR036291">
    <property type="entry name" value="NAD(P)-bd_dom_sf"/>
</dbReference>
<dbReference type="InterPro" id="IPR028357">
    <property type="entry name" value="UDPglc_DH_bac"/>
</dbReference>
<dbReference type="InterPro" id="IPR008927">
    <property type="entry name" value="6-PGluconate_DH-like_C_sf"/>
</dbReference>
<dbReference type="InterPro" id="IPR017476">
    <property type="entry name" value="UDP-Glc/GDP-Man"/>
</dbReference>
<feature type="active site" description="Nucleophile" evidence="7">
    <location>
        <position position="378"/>
    </location>
</feature>
<evidence type="ECO:0000256" key="3">
    <source>
        <dbReference type="ARBA" id="ARBA00012954"/>
    </source>
</evidence>
<dbReference type="GO" id="GO:0003979">
    <property type="term" value="F:UDP-glucose 6-dehydrogenase activity"/>
    <property type="evidence" value="ECO:0007669"/>
    <property type="project" value="UniProtKB-EC"/>
</dbReference>
<keyword evidence="4" id="KW-0560">Oxidoreductase</keyword>
<dbReference type="GO" id="GO:0006065">
    <property type="term" value="P:UDP-glucuronate biosynthetic process"/>
    <property type="evidence" value="ECO:0007669"/>
    <property type="project" value="UniProtKB-UniPathway"/>
</dbReference>
<sequence>METVSSSLNTSDDSGVDLSAGLTTPDGSPIFSASPSTSTIETRFTSLLDLTTSDDAPSSQIRKKNLPDILDPATAGGLVVKNVCFIGAGYVGVPTAAVIALKNPFLRVTVVDRDEFRIRRWNSAHLPIDESGLSEVVRITRDGSKACSMDAVEPSLPRQNGGASIPARRPNLIFTTQTAKSIAEADMIFICVNTPTKMTGLGKGYATDMTAVESVVKEVAANAKTDAILVEKSTVPCRTAKLVQDILETFRPRARMQVLSNPEFLSEGTAVKNLLYPDRIIIGSSNTVQGRRAGAALAKLYSTWVDRSKILGTHVWSSELAKLVANAMLAQRISSINSISAICETTGADVHEVAKSVGLDPRIGSQFLKAGLGFGGSCFRKDIGSLVYLARSLGLEEVAEYWNQVLVINDLQRSRFARNVIQRLNGTLVGKKIAILGFAFKKNTSDTRESLAVDIIRALLNERPAEIAIFDPWCSPANIQRELASLGNHACIKVYTDPYQGCADSNAILVVTDWDSFRTPSPADERNVVKQPQKSDTAAFSTLAAPTQSASTFTGVEMEQYLPEPACPENCPECKTSFIGFNPDEHLEWARISYHMRKPKLVFDGRDVVDAAEMERVGIKVEALGRADNGILLF</sequence>
<keyword evidence="5 9" id="KW-0520">NAD</keyword>
<feature type="binding site" evidence="8">
    <location>
        <begin position="367"/>
        <end position="371"/>
    </location>
    <ligand>
        <name>substrate</name>
    </ligand>
</feature>
<dbReference type="AlphaFoldDB" id="A0A8E2EH79"/>
<comment type="catalytic activity">
    <reaction evidence="6">
        <text>UDP-alpha-D-glucose + 2 NAD(+) + H2O = UDP-alpha-D-glucuronate + 2 NADH + 3 H(+)</text>
        <dbReference type="Rhea" id="RHEA:23596"/>
        <dbReference type="ChEBI" id="CHEBI:15377"/>
        <dbReference type="ChEBI" id="CHEBI:15378"/>
        <dbReference type="ChEBI" id="CHEBI:57540"/>
        <dbReference type="ChEBI" id="CHEBI:57945"/>
        <dbReference type="ChEBI" id="CHEBI:58052"/>
        <dbReference type="ChEBI" id="CHEBI:58885"/>
        <dbReference type="EC" id="1.1.1.22"/>
    </reaction>
</comment>
<feature type="binding site" evidence="9">
    <location>
        <position position="194"/>
    </location>
    <ligand>
        <name>NAD(+)</name>
        <dbReference type="ChEBI" id="CHEBI:57540"/>
    </ligand>
</feature>
<dbReference type="NCBIfam" id="TIGR03026">
    <property type="entry name" value="NDP-sugDHase"/>
    <property type="match status" value="1"/>
</dbReference>
<evidence type="ECO:0000256" key="8">
    <source>
        <dbReference type="PIRSR" id="PIRSR500134-2"/>
    </source>
</evidence>
<dbReference type="SMART" id="SM00984">
    <property type="entry name" value="UDPG_MGDP_dh_C"/>
    <property type="match status" value="1"/>
</dbReference>
<feature type="binding site" evidence="8">
    <location>
        <begin position="264"/>
        <end position="267"/>
    </location>
    <ligand>
        <name>substrate</name>
    </ligand>
</feature>
<evidence type="ECO:0000256" key="7">
    <source>
        <dbReference type="PIRSR" id="PIRSR500134-1"/>
    </source>
</evidence>
<feature type="binding site" evidence="8">
    <location>
        <position position="322"/>
    </location>
    <ligand>
        <name>substrate</name>
    </ligand>
</feature>
<feature type="binding site" evidence="9">
    <location>
        <position position="381"/>
    </location>
    <ligand>
        <name>NAD(+)</name>
        <dbReference type="ChEBI" id="CHEBI:57540"/>
    </ligand>
</feature>
<dbReference type="InterPro" id="IPR028356">
    <property type="entry name" value="UDPglc_DH_euk"/>
</dbReference>
<evidence type="ECO:0000256" key="6">
    <source>
        <dbReference type="ARBA" id="ARBA00047473"/>
    </source>
</evidence>
<feature type="compositionally biased region" description="Polar residues" evidence="10">
    <location>
        <begin position="21"/>
        <end position="36"/>
    </location>
</feature>
<comment type="similarity">
    <text evidence="2">Belongs to the UDP-glucose/GDP-mannose dehydrogenase family.</text>
</comment>
<dbReference type="PANTHER" id="PTHR11374">
    <property type="entry name" value="UDP-GLUCOSE DEHYDROGENASE/UDP-MANNAC DEHYDROGENASE"/>
    <property type="match status" value="1"/>
</dbReference>
<proteinExistence type="inferred from homology"/>
<feature type="compositionally biased region" description="Polar residues" evidence="10">
    <location>
        <begin position="1"/>
        <end position="13"/>
    </location>
</feature>
<dbReference type="PIRSF" id="PIRSF500134">
    <property type="entry name" value="UDPglc_DH_bac"/>
    <property type="match status" value="1"/>
</dbReference>
<dbReference type="InterPro" id="IPR001732">
    <property type="entry name" value="UDP-Glc/GDP-Man_DH_N"/>
</dbReference>
<evidence type="ECO:0000313" key="12">
    <source>
        <dbReference type="EMBL" id="OCK83769.1"/>
    </source>
</evidence>
<feature type="binding site" evidence="9">
    <location>
        <position position="112"/>
    </location>
    <ligand>
        <name>NAD(+)</name>
        <dbReference type="ChEBI" id="CHEBI:57540"/>
    </ligand>
</feature>
<feature type="binding site" evidence="9">
    <location>
        <position position="117"/>
    </location>
    <ligand>
        <name>NAD(+)</name>
        <dbReference type="ChEBI" id="CHEBI:57540"/>
    </ligand>
</feature>
<dbReference type="SUPFAM" id="SSF52413">
    <property type="entry name" value="UDP-glucose/GDP-mannose dehydrogenase C-terminal domain"/>
    <property type="match status" value="1"/>
</dbReference>
<protein>
    <recommendedName>
        <fullName evidence="3">UDP-glucose 6-dehydrogenase</fullName>
        <ecNumber evidence="3">1.1.1.22</ecNumber>
    </recommendedName>
</protein>
<dbReference type="InterPro" id="IPR014026">
    <property type="entry name" value="UDP-Glc/GDP-Man_DH_dimer"/>
</dbReference>
<dbReference type="Gene3D" id="1.20.5.100">
    <property type="entry name" value="Cytochrome c1, transmembrane anchor, C-terminal"/>
    <property type="match status" value="1"/>
</dbReference>
<dbReference type="EMBL" id="KV744853">
    <property type="protein sequence ID" value="OCK83769.1"/>
    <property type="molecule type" value="Genomic_DNA"/>
</dbReference>
<feature type="binding site" evidence="9">
    <location>
        <position position="448"/>
    </location>
    <ligand>
        <name>NAD(+)</name>
        <dbReference type="ChEBI" id="CHEBI:57540"/>
    </ligand>
</feature>
<organism evidence="12 13">
    <name type="scientific">Lepidopterella palustris CBS 459.81</name>
    <dbReference type="NCBI Taxonomy" id="1314670"/>
    <lineage>
        <taxon>Eukaryota</taxon>
        <taxon>Fungi</taxon>
        <taxon>Dikarya</taxon>
        <taxon>Ascomycota</taxon>
        <taxon>Pezizomycotina</taxon>
        <taxon>Dothideomycetes</taxon>
        <taxon>Pleosporomycetidae</taxon>
        <taxon>Mytilinidiales</taxon>
        <taxon>Argynnaceae</taxon>
        <taxon>Lepidopterella</taxon>
    </lineage>
</organism>
<feature type="binding site" evidence="8">
    <location>
        <position position="441"/>
    </location>
    <ligand>
        <name>substrate</name>
    </ligand>
</feature>